<keyword evidence="2" id="KW-1185">Reference proteome</keyword>
<evidence type="ECO:0000313" key="2">
    <source>
        <dbReference type="Proteomes" id="UP000480303"/>
    </source>
</evidence>
<dbReference type="RefSeq" id="WP_172209947.1">
    <property type="nucleotide sequence ID" value="NZ_BLLI01000119.1"/>
</dbReference>
<dbReference type="AlphaFoldDB" id="A0A6A0BGL9"/>
<comment type="caution">
    <text evidence="1">The sequence shown here is derived from an EMBL/GenBank/DDBJ whole genome shotgun (WGS) entry which is preliminary data.</text>
</comment>
<dbReference type="Proteomes" id="UP000480303">
    <property type="component" value="Unassembled WGS sequence"/>
</dbReference>
<organism evidence="1 2">
    <name type="scientific">Pseudolactococcus hodotermopsidis</name>
    <dbReference type="NCBI Taxonomy" id="2709157"/>
    <lineage>
        <taxon>Bacteria</taxon>
        <taxon>Bacillati</taxon>
        <taxon>Bacillota</taxon>
        <taxon>Bacilli</taxon>
        <taxon>Lactobacillales</taxon>
        <taxon>Streptococcaceae</taxon>
        <taxon>Pseudolactococcus</taxon>
    </lineage>
</organism>
<name>A0A6A0BGL9_9LACT</name>
<gene>
    <name evidence="1" type="ORF">Hs30E_20550</name>
</gene>
<sequence length="84" mass="9958">MMILLFLIMFWAIAGFLIFNVEPSSISRFWHENVLTPFQKINTNVTKQAELNRIKVEQERQQAEAYQAYLALIRESFKYKNDGN</sequence>
<reference evidence="1 2" key="1">
    <citation type="submission" date="2020-02" db="EMBL/GenBank/DDBJ databases">
        <title>Draft genome sequence of Lactococcus sp. Hs30E4-3.</title>
        <authorList>
            <person name="Noda S."/>
            <person name="Yuki M."/>
            <person name="Ohkuma M."/>
        </authorList>
    </citation>
    <scope>NUCLEOTIDE SEQUENCE [LARGE SCALE GENOMIC DNA]</scope>
    <source>
        <strain evidence="1 2">Hs30E4-3</strain>
    </source>
</reference>
<protein>
    <submittedName>
        <fullName evidence="1">Uncharacterized protein</fullName>
    </submittedName>
</protein>
<dbReference type="EMBL" id="BLLI01000119">
    <property type="protein sequence ID" value="GFH43508.1"/>
    <property type="molecule type" value="Genomic_DNA"/>
</dbReference>
<proteinExistence type="predicted"/>
<evidence type="ECO:0000313" key="1">
    <source>
        <dbReference type="EMBL" id="GFH43508.1"/>
    </source>
</evidence>
<accession>A0A6A0BGL9</accession>